<dbReference type="RefSeq" id="WP_309853949.1">
    <property type="nucleotide sequence ID" value="NZ_JAVDQJ010000004.1"/>
</dbReference>
<organism evidence="2 3">
    <name type="scientific">Deinococcus soli</name>
    <name type="common">ex Cha et al. 2016</name>
    <dbReference type="NCBI Taxonomy" id="1309411"/>
    <lineage>
        <taxon>Bacteria</taxon>
        <taxon>Thermotogati</taxon>
        <taxon>Deinococcota</taxon>
        <taxon>Deinococci</taxon>
        <taxon>Deinococcales</taxon>
        <taxon>Deinococcaceae</taxon>
        <taxon>Deinococcus</taxon>
    </lineage>
</organism>
<proteinExistence type="predicted"/>
<name>A0AAE3XDR6_9DEIO</name>
<dbReference type="GO" id="GO:0051607">
    <property type="term" value="P:defense response to virus"/>
    <property type="evidence" value="ECO:0007669"/>
    <property type="project" value="UniProtKB-KW"/>
</dbReference>
<keyword evidence="1" id="KW-0051">Antiviral defense</keyword>
<dbReference type="Pfam" id="PF09704">
    <property type="entry name" value="Cas_Cas5d"/>
    <property type="match status" value="1"/>
</dbReference>
<gene>
    <name evidence="2" type="ORF">J2Y00_002590</name>
</gene>
<evidence type="ECO:0000256" key="1">
    <source>
        <dbReference type="ARBA" id="ARBA00023118"/>
    </source>
</evidence>
<dbReference type="NCBIfam" id="TIGR01868">
    <property type="entry name" value="casD_Cas5e"/>
    <property type="match status" value="1"/>
</dbReference>
<dbReference type="Gene3D" id="3.30.70.2660">
    <property type="match status" value="1"/>
</dbReference>
<dbReference type="GO" id="GO:0043571">
    <property type="term" value="P:maintenance of CRISPR repeat elements"/>
    <property type="evidence" value="ECO:0007669"/>
    <property type="project" value="InterPro"/>
</dbReference>
<comment type="caution">
    <text evidence="2">The sequence shown here is derived from an EMBL/GenBank/DDBJ whole genome shotgun (WGS) entry which is preliminary data.</text>
</comment>
<reference evidence="2" key="1">
    <citation type="submission" date="2023-07" db="EMBL/GenBank/DDBJ databases">
        <title>Sorghum-associated microbial communities from plants grown in Nebraska, USA.</title>
        <authorList>
            <person name="Schachtman D."/>
        </authorList>
    </citation>
    <scope>NUCLEOTIDE SEQUENCE</scope>
    <source>
        <strain evidence="2">BE330</strain>
    </source>
</reference>
<dbReference type="InterPro" id="IPR013422">
    <property type="entry name" value="CRISPR-assoc_prot_Cas5_N"/>
</dbReference>
<dbReference type="NCBIfam" id="TIGR02593">
    <property type="entry name" value="CRISPR_cas5"/>
    <property type="match status" value="1"/>
</dbReference>
<evidence type="ECO:0000313" key="3">
    <source>
        <dbReference type="Proteomes" id="UP001185331"/>
    </source>
</evidence>
<dbReference type="InterPro" id="IPR021124">
    <property type="entry name" value="CRISPR-assoc_prot_Cas5"/>
</dbReference>
<protein>
    <submittedName>
        <fullName evidence="2">CRISPR system Cascade subunit CasD</fullName>
    </submittedName>
</protein>
<dbReference type="InterPro" id="IPR010147">
    <property type="entry name" value="CRISPR-assoc_prot_CasD"/>
</dbReference>
<dbReference type="CDD" id="cd09756">
    <property type="entry name" value="Cas5_I-E"/>
    <property type="match status" value="1"/>
</dbReference>
<accession>A0AAE3XDR6</accession>
<dbReference type="Proteomes" id="UP001185331">
    <property type="component" value="Unassembled WGS sequence"/>
</dbReference>
<dbReference type="GO" id="GO:0003723">
    <property type="term" value="F:RNA binding"/>
    <property type="evidence" value="ECO:0007669"/>
    <property type="project" value="InterPro"/>
</dbReference>
<evidence type="ECO:0000313" key="2">
    <source>
        <dbReference type="EMBL" id="MDR6218993.1"/>
    </source>
</evidence>
<dbReference type="EMBL" id="JAVDQK010000005">
    <property type="protein sequence ID" value="MDR6218993.1"/>
    <property type="molecule type" value="Genomic_DNA"/>
</dbReference>
<dbReference type="AlphaFoldDB" id="A0AAE3XDR6"/>
<sequence>MSTATLLFALDGPLQSWGSKSNWTDRDTEAVPTKSGVLGMLAAALGWGRDQPLGDLAALRFGVRVESPGRVQVDFQTTLGYSRVDLERLGLEEDLSGYQGMIKADGTVDRTPDAVVSRRHYLMDAVFLGALEGDRSDLEVLRGALAQPTYPMTLGRRSCIPARPPFLRGGLLDTDLDSALRQYPAIKGHATGTREAFIELRPGEPERGTLVFNDQPVGTFRERRFRTRRVRRVWILPGAAL</sequence>